<dbReference type="GO" id="GO:0005975">
    <property type="term" value="P:carbohydrate metabolic process"/>
    <property type="evidence" value="ECO:0007669"/>
    <property type="project" value="InterPro"/>
</dbReference>
<dbReference type="Pfam" id="PF00553">
    <property type="entry name" value="CBM_2"/>
    <property type="match status" value="1"/>
</dbReference>
<feature type="domain" description="CBM2" evidence="1">
    <location>
        <begin position="896"/>
        <end position="1012"/>
    </location>
</feature>
<dbReference type="SMART" id="SM00637">
    <property type="entry name" value="CBD_II"/>
    <property type="match status" value="1"/>
</dbReference>
<dbReference type="InterPro" id="IPR001919">
    <property type="entry name" value="CBD2"/>
</dbReference>
<dbReference type="Gene3D" id="2.60.120.260">
    <property type="entry name" value="Galactose-binding domain-like"/>
    <property type="match status" value="2"/>
</dbReference>
<dbReference type="Gene3D" id="2.60.40.290">
    <property type="match status" value="1"/>
</dbReference>
<keyword evidence="4" id="KW-1185">Reference proteome</keyword>
<dbReference type="PRINTS" id="PR00313">
    <property type="entry name" value="CABNDNGRPT"/>
</dbReference>
<dbReference type="SUPFAM" id="SSF49384">
    <property type="entry name" value="Carbohydrate-binding domain"/>
    <property type="match status" value="1"/>
</dbReference>
<dbReference type="RefSeq" id="WP_076958107.1">
    <property type="nucleotide sequence ID" value="NZ_MLCO01000141.1"/>
</dbReference>
<evidence type="ECO:0008006" key="5">
    <source>
        <dbReference type="Google" id="ProtNLM"/>
    </source>
</evidence>
<dbReference type="SUPFAM" id="SSF49785">
    <property type="entry name" value="Galactose-binding domain-like"/>
    <property type="match status" value="2"/>
</dbReference>
<evidence type="ECO:0000259" key="1">
    <source>
        <dbReference type="PROSITE" id="PS51173"/>
    </source>
</evidence>
<dbReference type="PROSITE" id="PS51173">
    <property type="entry name" value="CBM2"/>
    <property type="match status" value="1"/>
</dbReference>
<dbReference type="GO" id="GO:0008081">
    <property type="term" value="F:phosphoric diester hydrolase activity"/>
    <property type="evidence" value="ECO:0007669"/>
    <property type="project" value="InterPro"/>
</dbReference>
<dbReference type="Pfam" id="PF00353">
    <property type="entry name" value="HemolysinCabind"/>
    <property type="match status" value="2"/>
</dbReference>
<protein>
    <recommendedName>
        <fullName evidence="5">GP-PDE domain-containing protein</fullName>
    </recommendedName>
</protein>
<comment type="caution">
    <text evidence="3">The sequence shown here is derived from an EMBL/GenBank/DDBJ whole genome shotgun (WGS) entry which is preliminary data.</text>
</comment>
<dbReference type="SUPFAM" id="SSF51120">
    <property type="entry name" value="beta-Roll"/>
    <property type="match status" value="1"/>
</dbReference>
<dbReference type="Gene3D" id="2.150.10.10">
    <property type="entry name" value="Serralysin-like metalloprotease, C-terminal"/>
    <property type="match status" value="1"/>
</dbReference>
<dbReference type="GO" id="GO:0030247">
    <property type="term" value="F:polysaccharide binding"/>
    <property type="evidence" value="ECO:0007669"/>
    <property type="project" value="UniProtKB-UniRule"/>
</dbReference>
<dbReference type="GO" id="GO:0004553">
    <property type="term" value="F:hydrolase activity, hydrolyzing O-glycosyl compounds"/>
    <property type="evidence" value="ECO:0007669"/>
    <property type="project" value="InterPro"/>
</dbReference>
<dbReference type="InterPro" id="IPR001343">
    <property type="entry name" value="Hemolysn_Ca-bd"/>
</dbReference>
<organism evidence="3 4">
    <name type="scientific">Teichococcus deserti</name>
    <dbReference type="NCBI Taxonomy" id="1817963"/>
    <lineage>
        <taxon>Bacteria</taxon>
        <taxon>Pseudomonadati</taxon>
        <taxon>Pseudomonadota</taxon>
        <taxon>Alphaproteobacteria</taxon>
        <taxon>Acetobacterales</taxon>
        <taxon>Roseomonadaceae</taxon>
        <taxon>Roseomonas</taxon>
    </lineage>
</organism>
<dbReference type="GO" id="GO:0005509">
    <property type="term" value="F:calcium ion binding"/>
    <property type="evidence" value="ECO:0007669"/>
    <property type="project" value="InterPro"/>
</dbReference>
<dbReference type="CDD" id="cd08556">
    <property type="entry name" value="GDPD"/>
    <property type="match status" value="1"/>
</dbReference>
<dbReference type="Pfam" id="PF03009">
    <property type="entry name" value="GDPD"/>
    <property type="match status" value="1"/>
</dbReference>
<proteinExistence type="predicted"/>
<dbReference type="PROSITE" id="PS51704">
    <property type="entry name" value="GP_PDE"/>
    <property type="match status" value="1"/>
</dbReference>
<dbReference type="InterPro" id="IPR011049">
    <property type="entry name" value="Serralysin-like_metalloprot_C"/>
</dbReference>
<dbReference type="EMBL" id="MLCO01000141">
    <property type="protein sequence ID" value="ONG52326.1"/>
    <property type="molecule type" value="Genomic_DNA"/>
</dbReference>
<dbReference type="Proteomes" id="UP000188879">
    <property type="component" value="Unassembled WGS sequence"/>
</dbReference>
<gene>
    <name evidence="3" type="ORF">BKE38_14785</name>
</gene>
<evidence type="ECO:0000313" key="3">
    <source>
        <dbReference type="EMBL" id="ONG52326.1"/>
    </source>
</evidence>
<reference evidence="3 4" key="1">
    <citation type="submission" date="2016-10" db="EMBL/GenBank/DDBJ databases">
        <title>Draft Genome sequence of Roseomonas sp. strain M3.</title>
        <authorList>
            <person name="Subhash Y."/>
            <person name="Lee S."/>
        </authorList>
    </citation>
    <scope>NUCLEOTIDE SEQUENCE [LARGE SCALE GENOMIC DNA]</scope>
    <source>
        <strain evidence="3 4">M3</strain>
    </source>
</reference>
<feature type="domain" description="GP-PDE" evidence="2">
    <location>
        <begin position="4"/>
        <end position="234"/>
    </location>
</feature>
<dbReference type="InterPro" id="IPR017946">
    <property type="entry name" value="PLC-like_Pdiesterase_TIM-brl"/>
</dbReference>
<dbReference type="SUPFAM" id="SSF51695">
    <property type="entry name" value="PLC-like phosphodiesterases"/>
    <property type="match status" value="1"/>
</dbReference>
<name>A0A1V2H0Q2_9PROT</name>
<evidence type="ECO:0000313" key="4">
    <source>
        <dbReference type="Proteomes" id="UP000188879"/>
    </source>
</evidence>
<dbReference type="InterPro" id="IPR008979">
    <property type="entry name" value="Galactose-bd-like_sf"/>
</dbReference>
<dbReference type="InterPro" id="IPR012291">
    <property type="entry name" value="CBM2_carb-bd_dom_sf"/>
</dbReference>
<accession>A0A1V2H0Q2</accession>
<dbReference type="AlphaFoldDB" id="A0A1V2H0Q2"/>
<dbReference type="PANTHER" id="PTHR46211:SF14">
    <property type="entry name" value="GLYCEROPHOSPHODIESTER PHOSPHODIESTERASE"/>
    <property type="match status" value="1"/>
</dbReference>
<evidence type="ECO:0000259" key="2">
    <source>
        <dbReference type="PROSITE" id="PS51704"/>
    </source>
</evidence>
<dbReference type="GO" id="GO:0006629">
    <property type="term" value="P:lipid metabolic process"/>
    <property type="evidence" value="ECO:0007669"/>
    <property type="project" value="InterPro"/>
</dbReference>
<dbReference type="InterPro" id="IPR030395">
    <property type="entry name" value="GP_PDE_dom"/>
</dbReference>
<dbReference type="InterPro" id="IPR008965">
    <property type="entry name" value="CBM2/CBM3_carb-bd_dom_sf"/>
</dbReference>
<sequence length="1012" mass="103839">MTALEIIGHRGTNPYPDHSADAHAHALDWGADWAEFDIQMTADGVLVVAHDTGSIPTTSYAALVAANPAVMTLDAAIDLVRAKSAELGREIKVSIELKNPVAHAARGLDMADALVDLLVAKDFTGEDVSLSSFDRAVLQRLHSDLLPAAGVTAAIDYLGYGFTTAGMPALAEWADSLSINSAYVTAPIVAAAQAAGMKVYVWTHAGTGEELQRLIDMGVDGVYTDNTRVARDYVDRIDGLNTLYGDTAGGTTSGTAAADVIYGLQGNDILLGGAGNDVLNGDGGDDILVGGSGDNLLRGGAGRDVLLGGSGADTLVGGRGDDVVVAGDKAILRYAAGDGVDLVSAMAGTRVELDGIAAGSITVRHLGGALVVGFADGGALVFGAGKIAGSLHFADGVTLTAAQLSALASGEADAALAATVQQLRALRDAAEPARDLPLAPDLIVNGSFENIDGTLVRDWGRYDPDGIMPGWVNLASGRVEQHQDTVAGVSAVDGAYWADLDGNLNHVQLAQTVEGVERGATYRLSFAVADTDLKDAEVLTVTYGGLVVWQGAPKGAAWESFSFAVTGGAGDGSDTLVFAQSGGKLNGAGLALDKVAMVKTAEAPAGADDGNLIFNGSFENINATEYRDWGRYAPDGVIRGWENLGTGRVEQHRDTVAGVSAADGQYWTDLDGWQNNVQLAQDVAGVVAGATYRLSFQLADTDLKDAESLTVTYGGQVVWQGAPKGAAWESFAVSVTGGAGDGSDRLVFAQTGGSLNGAGLALDNVAMVKTADPYEQRFDLVSAQSWNSGTVDAGFNASFSYTLTEQDLTGGSARSWSIALEHDGASITTAWMNGFAAPVAFTRDSAGRAVLTTDGMNYAKTLAAGDTLSFTLQGKGADFAQSGTHLVFADLDVVPDAGNAQGMGIEAGATSDWGSGLSQQVSLVNAGAQGIDDWMVRLDLAEGTELTITSVWGASVSRDAEGDLVFAALDYNASVAAGGSTVFGFTASHANGAPVSFAASQFGFVSQADLVL</sequence>
<dbReference type="PANTHER" id="PTHR46211">
    <property type="entry name" value="GLYCEROPHOSPHORYL DIESTER PHOSPHODIESTERASE"/>
    <property type="match status" value="1"/>
</dbReference>
<dbReference type="Gene3D" id="3.20.20.190">
    <property type="entry name" value="Phosphatidylinositol (PI) phosphodiesterase"/>
    <property type="match status" value="1"/>
</dbReference>
<dbReference type="OrthoDB" id="7285431at2"/>